<feature type="domain" description="PCI" evidence="3">
    <location>
        <begin position="494"/>
        <end position="537"/>
    </location>
</feature>
<sequence>MEKELIDIADYFQMKKYDDDFINFITFRKPTIQSSSMEPSSKKIFILNDDSTDDEKLTMFYETTMKAKKFIDDAMNNYMKNKKKIKNKNKNKLKNKKNLYPITLLSSKEFLDTIMLQLKSLNRLVERDSSSNWLILPLFIVANQIFKIFSQLKDQVTHPNLKFNINSIPDCNKLPIKTKIVKEFLEDCARNIHRSFSLCLNDKNPNLRKNKKIGIILFSNLEFKIYHKLQNKDMIKNLIKVLNSNNVLTQQQQQQNAVNNADLTTFYKSHVVMFNYFMGQYYGCYESDFNLACNYLNNALMECPDPKKIIITSPSTINSIWRRLLILLIPFTILTRKTYPNLDYILNNIFINIEDNHAKEIKDIFHPIIQCFKTGNLQKFDETFKQNEYFYLENGIYVAMTLIRELVFLKLIKNCYKIWLTINDGKNNKFVIPLPFLLIGYLKSLGAQQELIQQIVVADDNDSASGSHQEQQQSSAHPRGQRETQTRYKNKKQLPMTSKETRELILDEIECHLANLISKNYIKGYLSHGNRCLVISKTVPFPKLATKNG</sequence>
<dbReference type="STRING" id="1071378.G0WC14"/>
<dbReference type="KEGG" id="ndi:NDAI_0E04670"/>
<dbReference type="InterPro" id="IPR045114">
    <property type="entry name" value="Csn12-like"/>
</dbReference>
<proteinExistence type="inferred from homology"/>
<accession>G0WC14</accession>
<reference evidence="4 5" key="1">
    <citation type="journal article" date="2011" name="Proc. Natl. Acad. Sci. U.S.A.">
        <title>Evolutionary erosion of yeast sex chromosomes by mating-type switching accidents.</title>
        <authorList>
            <person name="Gordon J.L."/>
            <person name="Armisen D."/>
            <person name="Proux-Wera E."/>
            <person name="Oheigeartaigh S.S."/>
            <person name="Byrne K.P."/>
            <person name="Wolfe K.H."/>
        </authorList>
    </citation>
    <scope>NUCLEOTIDE SEQUENCE [LARGE SCALE GENOMIC DNA]</scope>
    <source>
        <strain evidence="5">ATCC 10597 / BCRC 20456 / CBS 421 / NBRC 0211 / NRRL Y-12639</strain>
    </source>
</reference>
<evidence type="ECO:0000256" key="2">
    <source>
        <dbReference type="SAM" id="MobiDB-lite"/>
    </source>
</evidence>
<keyword evidence="5" id="KW-1185">Reference proteome</keyword>
<comment type="similarity">
    <text evidence="1">Belongs to the CSN12 family.</text>
</comment>
<dbReference type="GO" id="GO:0003723">
    <property type="term" value="F:RNA binding"/>
    <property type="evidence" value="ECO:0007669"/>
    <property type="project" value="InterPro"/>
</dbReference>
<dbReference type="SMART" id="SM00753">
    <property type="entry name" value="PAM"/>
    <property type="match status" value="1"/>
</dbReference>
<dbReference type="HOGENOM" id="CLU_031567_2_1_1"/>
<dbReference type="InterPro" id="IPR000717">
    <property type="entry name" value="PCI_dom"/>
</dbReference>
<dbReference type="GeneID" id="11499033"/>
<name>G0WC14_NAUDC</name>
<dbReference type="RefSeq" id="XP_003670527.1">
    <property type="nucleotide sequence ID" value="XM_003670479.1"/>
</dbReference>
<gene>
    <name evidence="4" type="primary">NDAI0E04670</name>
    <name evidence="4" type="ordered locus">NDAI_0E04670</name>
</gene>
<evidence type="ECO:0000313" key="4">
    <source>
        <dbReference type="EMBL" id="CCD25284.1"/>
    </source>
</evidence>
<dbReference type="eggNOG" id="KOG2688">
    <property type="taxonomic scope" value="Eukaryota"/>
</dbReference>
<dbReference type="Gene3D" id="1.10.10.10">
    <property type="entry name" value="Winged helix-like DNA-binding domain superfamily/Winged helix DNA-binding domain"/>
    <property type="match status" value="1"/>
</dbReference>
<dbReference type="EMBL" id="HE580271">
    <property type="protein sequence ID" value="CCD25284.1"/>
    <property type="molecule type" value="Genomic_DNA"/>
</dbReference>
<dbReference type="PANTHER" id="PTHR12732:SF0">
    <property type="entry name" value="PCI DOMAIN-CONTAINING PROTEIN 2"/>
    <property type="match status" value="1"/>
</dbReference>
<feature type="compositionally biased region" description="Polar residues" evidence="2">
    <location>
        <begin position="463"/>
        <end position="476"/>
    </location>
</feature>
<dbReference type="OrthoDB" id="10252687at2759"/>
<evidence type="ECO:0000259" key="3">
    <source>
        <dbReference type="Pfam" id="PF01399"/>
    </source>
</evidence>
<dbReference type="InterPro" id="IPR036388">
    <property type="entry name" value="WH-like_DNA-bd_sf"/>
</dbReference>
<organism evidence="4 5">
    <name type="scientific">Naumovozyma dairenensis (strain ATCC 10597 / BCRC 20456 / CBS 421 / NBRC 0211 / NRRL Y-12639)</name>
    <name type="common">Saccharomyces dairenensis</name>
    <dbReference type="NCBI Taxonomy" id="1071378"/>
    <lineage>
        <taxon>Eukaryota</taxon>
        <taxon>Fungi</taxon>
        <taxon>Dikarya</taxon>
        <taxon>Ascomycota</taxon>
        <taxon>Saccharomycotina</taxon>
        <taxon>Saccharomycetes</taxon>
        <taxon>Saccharomycetales</taxon>
        <taxon>Saccharomycetaceae</taxon>
        <taxon>Naumovozyma</taxon>
    </lineage>
</organism>
<dbReference type="Pfam" id="PF01399">
    <property type="entry name" value="PCI"/>
    <property type="match status" value="1"/>
</dbReference>
<dbReference type="PANTHER" id="PTHR12732">
    <property type="entry name" value="UNCHARACTERIZED PROTEASOME COMPONENT REGION PCI-CONTAINING"/>
    <property type="match status" value="1"/>
</dbReference>
<dbReference type="Proteomes" id="UP000000689">
    <property type="component" value="Chromosome 5"/>
</dbReference>
<dbReference type="OMA" id="CARNIHR"/>
<evidence type="ECO:0000313" key="5">
    <source>
        <dbReference type="Proteomes" id="UP000000689"/>
    </source>
</evidence>
<feature type="region of interest" description="Disordered" evidence="2">
    <location>
        <begin position="462"/>
        <end position="496"/>
    </location>
</feature>
<evidence type="ECO:0000256" key="1">
    <source>
        <dbReference type="ARBA" id="ARBA00025771"/>
    </source>
</evidence>
<dbReference type="AlphaFoldDB" id="G0WC14"/>
<dbReference type="GO" id="GO:0003690">
    <property type="term" value="F:double-stranded DNA binding"/>
    <property type="evidence" value="ECO:0007669"/>
    <property type="project" value="InterPro"/>
</dbReference>
<protein>
    <recommendedName>
        <fullName evidence="3">PCI domain-containing protein</fullName>
    </recommendedName>
</protein>